<protein>
    <submittedName>
        <fullName evidence="1">Uncharacterized protein</fullName>
    </submittedName>
</protein>
<reference evidence="1 2" key="1">
    <citation type="journal article" date="2024" name="Genome Biol. Evol.">
        <title>Chromosome-level genome assembly of the viviparous eelpout Zoarces viviparus.</title>
        <authorList>
            <person name="Fuhrmann N."/>
            <person name="Brasseur M.V."/>
            <person name="Bakowski C.E."/>
            <person name="Podsiadlowski L."/>
            <person name="Prost S."/>
            <person name="Krehenwinkel H."/>
            <person name="Mayer C."/>
        </authorList>
    </citation>
    <scope>NUCLEOTIDE SEQUENCE [LARGE SCALE GENOMIC DNA]</scope>
    <source>
        <strain evidence="1">NO-MEL_2022_Ind0_liver</strain>
    </source>
</reference>
<accession>A0AAW1EH16</accession>
<gene>
    <name evidence="1" type="ORF">VZT92_021288</name>
</gene>
<sequence length="90" mass="10350">MGEYVLQFGKYKGKKRKSAVQLLSPASEAGPQQPSCAQQLPRGVREEHLLPPRVFSLSKDQDMVTEMTCRDFSQSDCYEAERERWIAERN</sequence>
<keyword evidence="2" id="KW-1185">Reference proteome</keyword>
<dbReference type="Proteomes" id="UP001488805">
    <property type="component" value="Unassembled WGS sequence"/>
</dbReference>
<proteinExistence type="predicted"/>
<evidence type="ECO:0000313" key="2">
    <source>
        <dbReference type="Proteomes" id="UP001488805"/>
    </source>
</evidence>
<organism evidence="1 2">
    <name type="scientific">Zoarces viviparus</name>
    <name type="common">Viviparous eelpout</name>
    <name type="synonym">Blennius viviparus</name>
    <dbReference type="NCBI Taxonomy" id="48416"/>
    <lineage>
        <taxon>Eukaryota</taxon>
        <taxon>Metazoa</taxon>
        <taxon>Chordata</taxon>
        <taxon>Craniata</taxon>
        <taxon>Vertebrata</taxon>
        <taxon>Euteleostomi</taxon>
        <taxon>Actinopterygii</taxon>
        <taxon>Neopterygii</taxon>
        <taxon>Teleostei</taxon>
        <taxon>Neoteleostei</taxon>
        <taxon>Acanthomorphata</taxon>
        <taxon>Eupercaria</taxon>
        <taxon>Perciformes</taxon>
        <taxon>Cottioidei</taxon>
        <taxon>Zoarcales</taxon>
        <taxon>Zoarcidae</taxon>
        <taxon>Zoarcinae</taxon>
        <taxon>Zoarces</taxon>
    </lineage>
</organism>
<name>A0AAW1EH16_ZOAVI</name>
<comment type="caution">
    <text evidence="1">The sequence shown here is derived from an EMBL/GenBank/DDBJ whole genome shotgun (WGS) entry which is preliminary data.</text>
</comment>
<evidence type="ECO:0000313" key="1">
    <source>
        <dbReference type="EMBL" id="KAK9521487.1"/>
    </source>
</evidence>
<dbReference type="EMBL" id="JBCEZU010000329">
    <property type="protein sequence ID" value="KAK9521487.1"/>
    <property type="molecule type" value="Genomic_DNA"/>
</dbReference>
<dbReference type="AlphaFoldDB" id="A0AAW1EH16"/>